<sequence>MSGINSAQGSVPSVAPQALQSSTTAASANHYKNTTDEGLTFLLGTNFNKLADPNRPGVITRESLAKLAYFSGTGRDDQGISDLARAVLEKPGLFEKLDGYGKHKQDGEITQESLRAFEAKENGRFSSMSDKDLAYHFFDNFNDFRYVDPSATLDRPFAELTVGRLEKFVSSNRGSLEEKKFVRELLGRPELLEQLGLSGRRAPVTRESVEKALPNINP</sequence>
<gene>
    <name evidence="1" type="ORF">Q9L58_010777</name>
</gene>
<protein>
    <submittedName>
        <fullName evidence="1">Uncharacterized protein</fullName>
    </submittedName>
</protein>
<evidence type="ECO:0000313" key="1">
    <source>
        <dbReference type="EMBL" id="KAL0630377.1"/>
    </source>
</evidence>
<organism evidence="1 2">
    <name type="scientific">Discina gigas</name>
    <dbReference type="NCBI Taxonomy" id="1032678"/>
    <lineage>
        <taxon>Eukaryota</taxon>
        <taxon>Fungi</taxon>
        <taxon>Dikarya</taxon>
        <taxon>Ascomycota</taxon>
        <taxon>Pezizomycotina</taxon>
        <taxon>Pezizomycetes</taxon>
        <taxon>Pezizales</taxon>
        <taxon>Discinaceae</taxon>
        <taxon>Discina</taxon>
    </lineage>
</organism>
<proteinExistence type="predicted"/>
<dbReference type="EMBL" id="JBBBZM010000739">
    <property type="protein sequence ID" value="KAL0630377.1"/>
    <property type="molecule type" value="Genomic_DNA"/>
</dbReference>
<name>A0ABR3G356_9PEZI</name>
<comment type="caution">
    <text evidence="1">The sequence shown here is derived from an EMBL/GenBank/DDBJ whole genome shotgun (WGS) entry which is preliminary data.</text>
</comment>
<accession>A0ABR3G356</accession>
<dbReference type="Proteomes" id="UP001447188">
    <property type="component" value="Unassembled WGS sequence"/>
</dbReference>
<evidence type="ECO:0000313" key="2">
    <source>
        <dbReference type="Proteomes" id="UP001447188"/>
    </source>
</evidence>
<keyword evidence="2" id="KW-1185">Reference proteome</keyword>
<reference evidence="1 2" key="1">
    <citation type="submission" date="2024-02" db="EMBL/GenBank/DDBJ databases">
        <title>Discinaceae phylogenomics.</title>
        <authorList>
            <person name="Dirks A.C."/>
            <person name="James T.Y."/>
        </authorList>
    </citation>
    <scope>NUCLEOTIDE SEQUENCE [LARGE SCALE GENOMIC DNA]</scope>
    <source>
        <strain evidence="1 2">ACD0624</strain>
    </source>
</reference>